<evidence type="ECO:0000256" key="1">
    <source>
        <dbReference type="ARBA" id="ARBA00004651"/>
    </source>
</evidence>
<evidence type="ECO:0000313" key="9">
    <source>
        <dbReference type="EMBL" id="MDZ5712333.1"/>
    </source>
</evidence>
<keyword evidence="6 7" id="KW-0472">Membrane</keyword>
<protein>
    <submittedName>
        <fullName evidence="9">DUF421 domain-containing protein</fullName>
    </submittedName>
</protein>
<feature type="transmembrane region" description="Helical" evidence="7">
    <location>
        <begin position="38"/>
        <end position="56"/>
    </location>
</feature>
<keyword evidence="5 7" id="KW-1133">Transmembrane helix</keyword>
<dbReference type="Proteomes" id="UP001292084">
    <property type="component" value="Unassembled WGS sequence"/>
</dbReference>
<organism evidence="9 10">
    <name type="scientific">Jeotgalibacillus haloalkalitolerans</name>
    <dbReference type="NCBI Taxonomy" id="3104292"/>
    <lineage>
        <taxon>Bacteria</taxon>
        <taxon>Bacillati</taxon>
        <taxon>Bacillota</taxon>
        <taxon>Bacilli</taxon>
        <taxon>Bacillales</taxon>
        <taxon>Caryophanaceae</taxon>
        <taxon>Jeotgalibacillus</taxon>
    </lineage>
</organism>
<feature type="transmembrane region" description="Helical" evidence="7">
    <location>
        <begin position="62"/>
        <end position="83"/>
    </location>
</feature>
<reference evidence="9 10" key="1">
    <citation type="submission" date="2023-12" db="EMBL/GenBank/DDBJ databases">
        <title>Jeotgalibacillus haloalkaliphilus sp. nov., a novel salt-tolerant bacteria, isolated from the estuary of the Fenhe River into the Yellow River.</title>
        <authorList>
            <person name="Li Y."/>
        </authorList>
    </citation>
    <scope>NUCLEOTIDE SEQUENCE [LARGE SCALE GENOMIC DNA]</scope>
    <source>
        <strain evidence="9 10">HH7-29</strain>
    </source>
</reference>
<proteinExistence type="inferred from homology"/>
<evidence type="ECO:0000256" key="7">
    <source>
        <dbReference type="SAM" id="Phobius"/>
    </source>
</evidence>
<evidence type="ECO:0000259" key="8">
    <source>
        <dbReference type="Pfam" id="PF04239"/>
    </source>
</evidence>
<keyword evidence="4 7" id="KW-0812">Transmembrane</keyword>
<feature type="transmembrane region" description="Helical" evidence="7">
    <location>
        <begin position="6"/>
        <end position="26"/>
    </location>
</feature>
<sequence>MRRLFEIYMLIGFKAVTLYLLILLIFRLMGKREIGELSLLDLIVFMMIAEMAAFAIEDPYMNFMQAAFPMVLLMLLQILLSWFSLKSKKFRDLIDGRPSILIHNGELVKNEMRKNRYNIDDLMQQLREKEVFDLQEVSFAILEPSGTLSVLRKERSAGQLSLPLVMDGRIQSRHLDLIGKNESWLRKELKQQGYDQLKNIFFCTYEDGQWFISSS</sequence>
<evidence type="ECO:0000256" key="4">
    <source>
        <dbReference type="ARBA" id="ARBA00022692"/>
    </source>
</evidence>
<accession>A0ABU5KMM7</accession>
<dbReference type="PANTHER" id="PTHR34582:SF6">
    <property type="entry name" value="UPF0702 TRANSMEMBRANE PROTEIN YCAP"/>
    <property type="match status" value="1"/>
</dbReference>
<name>A0ABU5KMM7_9BACL</name>
<evidence type="ECO:0000256" key="5">
    <source>
        <dbReference type="ARBA" id="ARBA00022989"/>
    </source>
</evidence>
<dbReference type="Gene3D" id="3.30.240.20">
    <property type="entry name" value="bsu07140 like domains"/>
    <property type="match status" value="2"/>
</dbReference>
<comment type="similarity">
    <text evidence="2">Belongs to the UPF0702 family.</text>
</comment>
<dbReference type="InterPro" id="IPR023090">
    <property type="entry name" value="UPF0702_alpha/beta_dom_sf"/>
</dbReference>
<dbReference type="InterPro" id="IPR007353">
    <property type="entry name" value="DUF421"/>
</dbReference>
<dbReference type="PANTHER" id="PTHR34582">
    <property type="entry name" value="UPF0702 TRANSMEMBRANE PROTEIN YCAP"/>
    <property type="match status" value="1"/>
</dbReference>
<comment type="caution">
    <text evidence="9">The sequence shown here is derived from an EMBL/GenBank/DDBJ whole genome shotgun (WGS) entry which is preliminary data.</text>
</comment>
<keyword evidence="3" id="KW-1003">Cell membrane</keyword>
<feature type="domain" description="YetF C-terminal" evidence="8">
    <location>
        <begin position="86"/>
        <end position="205"/>
    </location>
</feature>
<gene>
    <name evidence="9" type="ORF">UFB30_08825</name>
</gene>
<evidence type="ECO:0000256" key="2">
    <source>
        <dbReference type="ARBA" id="ARBA00006448"/>
    </source>
</evidence>
<evidence type="ECO:0000313" key="10">
    <source>
        <dbReference type="Proteomes" id="UP001292084"/>
    </source>
</evidence>
<keyword evidence="10" id="KW-1185">Reference proteome</keyword>
<evidence type="ECO:0000256" key="6">
    <source>
        <dbReference type="ARBA" id="ARBA00023136"/>
    </source>
</evidence>
<comment type="subcellular location">
    <subcellularLocation>
        <location evidence="1">Cell membrane</location>
        <topology evidence="1">Multi-pass membrane protein</topology>
    </subcellularLocation>
</comment>
<dbReference type="EMBL" id="JAXQNN010000002">
    <property type="protein sequence ID" value="MDZ5712333.1"/>
    <property type="molecule type" value="Genomic_DNA"/>
</dbReference>
<dbReference type="Pfam" id="PF04239">
    <property type="entry name" value="DUF421"/>
    <property type="match status" value="1"/>
</dbReference>
<evidence type="ECO:0000256" key="3">
    <source>
        <dbReference type="ARBA" id="ARBA00022475"/>
    </source>
</evidence>